<feature type="domain" description="4Fe4S-binding SPASM" evidence="1">
    <location>
        <begin position="54"/>
        <end position="112"/>
    </location>
</feature>
<organism evidence="2">
    <name type="scientific">hydrothermal vent metagenome</name>
    <dbReference type="NCBI Taxonomy" id="652676"/>
    <lineage>
        <taxon>unclassified sequences</taxon>
        <taxon>metagenomes</taxon>
        <taxon>ecological metagenomes</taxon>
    </lineage>
</organism>
<dbReference type="InterPro" id="IPR058240">
    <property type="entry name" value="rSAM_sf"/>
</dbReference>
<name>A0A3B0UJR9_9ZZZZ</name>
<dbReference type="Gene3D" id="3.20.20.70">
    <property type="entry name" value="Aldolase class I"/>
    <property type="match status" value="1"/>
</dbReference>
<feature type="non-terminal residue" evidence="2">
    <location>
        <position position="1"/>
    </location>
</feature>
<dbReference type="EMBL" id="UOEU01000117">
    <property type="protein sequence ID" value="VAW30948.1"/>
    <property type="molecule type" value="Genomic_DNA"/>
</dbReference>
<dbReference type="AlphaFoldDB" id="A0A3B0UJR9"/>
<dbReference type="CDD" id="cd21109">
    <property type="entry name" value="SPASM"/>
    <property type="match status" value="1"/>
</dbReference>
<gene>
    <name evidence="2" type="ORF">MNBD_CHLOROFLEXI01-559</name>
</gene>
<dbReference type="SUPFAM" id="SSF102114">
    <property type="entry name" value="Radical SAM enzymes"/>
    <property type="match status" value="1"/>
</dbReference>
<reference evidence="2" key="1">
    <citation type="submission" date="2018-06" db="EMBL/GenBank/DDBJ databases">
        <authorList>
            <person name="Zhirakovskaya E."/>
        </authorList>
    </citation>
    <scope>NUCLEOTIDE SEQUENCE</scope>
</reference>
<accession>A0A3B0UJR9</accession>
<protein>
    <recommendedName>
        <fullName evidence="1">4Fe4S-binding SPASM domain-containing protein</fullName>
    </recommendedName>
</protein>
<dbReference type="InterPro" id="IPR013785">
    <property type="entry name" value="Aldolase_TIM"/>
</dbReference>
<sequence length="146" mass="16615">TPSHDDYAKAIEKLIAYVNSKQYKGIAKITEAFRVEYYELVKRILHEQDQVIGCYAGWASAQIYADGTVWPCCVRADDLGNLRDHNYDFKEIWFGEKIKEVRRSIAAKECHCPLANASYTNMLMDIPTAARVSSQVILPSSIKIRP</sequence>
<dbReference type="Pfam" id="PF13186">
    <property type="entry name" value="SPASM"/>
    <property type="match status" value="1"/>
</dbReference>
<evidence type="ECO:0000313" key="2">
    <source>
        <dbReference type="EMBL" id="VAW30948.1"/>
    </source>
</evidence>
<dbReference type="InterPro" id="IPR023885">
    <property type="entry name" value="4Fe4S-binding_SPASM_dom"/>
</dbReference>
<proteinExistence type="predicted"/>
<evidence type="ECO:0000259" key="1">
    <source>
        <dbReference type="Pfam" id="PF13186"/>
    </source>
</evidence>